<dbReference type="SUPFAM" id="SSF55326">
    <property type="entry name" value="PurM N-terminal domain-like"/>
    <property type="match status" value="1"/>
</dbReference>
<dbReference type="GO" id="GO:0051604">
    <property type="term" value="P:protein maturation"/>
    <property type="evidence" value="ECO:0007669"/>
    <property type="project" value="TreeGrafter"/>
</dbReference>
<dbReference type="Pfam" id="PF00586">
    <property type="entry name" value="AIRS"/>
    <property type="match status" value="1"/>
</dbReference>
<sequence length="354" mass="37030">MPVRPDYIRPLDLKHGRIDMSHGAGGRAAAQLIDELFLKAFDNPWLRQGNDQAAFDAPPELAQGGRLVMATDGHVVSPLFFPGGDLGCLCVHGTVNDVAMAGARPLYLAASFIIEEGFPLSELKALVESMAAASREAGVPIVTGDTKVVEQGKGDGVFITTTGVGVVPAGVRIDGAAAKPGDAILVSGTLGEHGVAVLSKRESLTFETEIVSDTAALHTLVAAMLQAVPQGLHVLRDPTRGGLATTLNEIARQSGVGMDLDEAAIPVLPQVEAACELLGLDPLYVANEGKLVAICAPEQADALLAAMRAHPLGAGAARIGTVTEDPHHFVQMRTRFGGRRVVDWLTGEQLPRIC</sequence>
<dbReference type="NCBIfam" id="TIGR02124">
    <property type="entry name" value="hypE"/>
    <property type="match status" value="1"/>
</dbReference>
<name>A0A2U8FNK6_9BURK</name>
<reference evidence="4 5" key="1">
    <citation type="submission" date="2018-05" db="EMBL/GenBank/DDBJ databases">
        <title>complete genome sequence of Aquabacterium olei NBRC 110486.</title>
        <authorList>
            <person name="Tang B."/>
            <person name="Chang J."/>
            <person name="Zhang L."/>
            <person name="Yang H."/>
        </authorList>
    </citation>
    <scope>NUCLEOTIDE SEQUENCE [LARGE SCALE GENOMIC DNA]</scope>
    <source>
        <strain evidence="4 5">NBRC 110486</strain>
    </source>
</reference>
<dbReference type="CDD" id="cd02197">
    <property type="entry name" value="HypE"/>
    <property type="match status" value="1"/>
</dbReference>
<dbReference type="OrthoDB" id="9801934at2"/>
<keyword evidence="5" id="KW-1185">Reference proteome</keyword>
<dbReference type="SUPFAM" id="SSF56042">
    <property type="entry name" value="PurM C-terminal domain-like"/>
    <property type="match status" value="1"/>
</dbReference>
<dbReference type="KEGG" id="aon:DEH84_03065"/>
<dbReference type="Gene3D" id="3.90.650.10">
    <property type="entry name" value="PurM-like C-terminal domain"/>
    <property type="match status" value="1"/>
</dbReference>
<organism evidence="4 5">
    <name type="scientific">Aquabacterium olei</name>
    <dbReference type="NCBI Taxonomy" id="1296669"/>
    <lineage>
        <taxon>Bacteria</taxon>
        <taxon>Pseudomonadati</taxon>
        <taxon>Pseudomonadota</taxon>
        <taxon>Betaproteobacteria</taxon>
        <taxon>Burkholderiales</taxon>
        <taxon>Aquabacterium</taxon>
    </lineage>
</organism>
<evidence type="ECO:0000259" key="2">
    <source>
        <dbReference type="Pfam" id="PF00586"/>
    </source>
</evidence>
<comment type="similarity">
    <text evidence="1">Belongs to the HypE family.</text>
</comment>
<evidence type="ECO:0000313" key="5">
    <source>
        <dbReference type="Proteomes" id="UP000244892"/>
    </source>
</evidence>
<proteinExistence type="inferred from homology"/>
<protein>
    <submittedName>
        <fullName evidence="4">Hydrogenase expression/formation protein HypE</fullName>
    </submittedName>
</protein>
<feature type="domain" description="PurM-like N-terminal" evidence="2">
    <location>
        <begin position="50"/>
        <end position="167"/>
    </location>
</feature>
<dbReference type="AlphaFoldDB" id="A0A2U8FNK6"/>
<dbReference type="EMBL" id="CP029210">
    <property type="protein sequence ID" value="AWI52517.1"/>
    <property type="molecule type" value="Genomic_DNA"/>
</dbReference>
<dbReference type="Proteomes" id="UP000244892">
    <property type="component" value="Chromosome"/>
</dbReference>
<evidence type="ECO:0000259" key="3">
    <source>
        <dbReference type="Pfam" id="PF02769"/>
    </source>
</evidence>
<dbReference type="InterPro" id="IPR011854">
    <property type="entry name" value="HypE"/>
</dbReference>
<feature type="domain" description="PurM-like C-terminal" evidence="3">
    <location>
        <begin position="179"/>
        <end position="331"/>
    </location>
</feature>
<gene>
    <name evidence="4" type="primary">hypE</name>
    <name evidence="4" type="ORF">DEH84_03065</name>
</gene>
<dbReference type="PANTHER" id="PTHR30303">
    <property type="entry name" value="HYDROGENASE ISOENZYMES FORMATION PROTEIN HYPE"/>
    <property type="match status" value="1"/>
</dbReference>
<dbReference type="PANTHER" id="PTHR30303:SF0">
    <property type="entry name" value="CARBAMOYL DEHYDRATASE HYPE"/>
    <property type="match status" value="1"/>
</dbReference>
<dbReference type="InterPro" id="IPR016188">
    <property type="entry name" value="PurM-like_N"/>
</dbReference>
<evidence type="ECO:0000256" key="1">
    <source>
        <dbReference type="ARBA" id="ARBA00006243"/>
    </source>
</evidence>
<dbReference type="RefSeq" id="WP_109034671.1">
    <property type="nucleotide sequence ID" value="NZ_CP029210.1"/>
</dbReference>
<dbReference type="InterPro" id="IPR010918">
    <property type="entry name" value="PurM-like_C_dom"/>
</dbReference>
<dbReference type="Gene3D" id="3.30.1330.10">
    <property type="entry name" value="PurM-like, N-terminal domain"/>
    <property type="match status" value="1"/>
</dbReference>
<dbReference type="InterPro" id="IPR036921">
    <property type="entry name" value="PurM-like_N_sf"/>
</dbReference>
<dbReference type="Pfam" id="PF02769">
    <property type="entry name" value="AIRS_C"/>
    <property type="match status" value="1"/>
</dbReference>
<dbReference type="InterPro" id="IPR036676">
    <property type="entry name" value="PurM-like_C_sf"/>
</dbReference>
<accession>A0A2U8FNK6</accession>
<dbReference type="PIRSF" id="PIRSF005644">
    <property type="entry name" value="Hdrgns_mtr_HypE"/>
    <property type="match status" value="1"/>
</dbReference>
<evidence type="ECO:0000313" key="4">
    <source>
        <dbReference type="EMBL" id="AWI52517.1"/>
    </source>
</evidence>